<evidence type="ECO:0000256" key="2">
    <source>
        <dbReference type="ARBA" id="ARBA00022692"/>
    </source>
</evidence>
<dbReference type="Proteomes" id="UP000601055">
    <property type="component" value="Unassembled WGS sequence"/>
</dbReference>
<feature type="transmembrane region" description="Helical" evidence="5">
    <location>
        <begin position="116"/>
        <end position="143"/>
    </location>
</feature>
<dbReference type="AlphaFoldDB" id="A0A923DZA6"/>
<proteinExistence type="predicted"/>
<feature type="transmembrane region" description="Helical" evidence="5">
    <location>
        <begin position="337"/>
        <end position="357"/>
    </location>
</feature>
<dbReference type="RefSeq" id="WP_182921336.1">
    <property type="nucleotide sequence ID" value="NZ_WNXD01000001.1"/>
</dbReference>
<protein>
    <recommendedName>
        <fullName evidence="6">O-antigen ligase-related domain-containing protein</fullName>
    </recommendedName>
</protein>
<feature type="domain" description="O-antigen ligase-related" evidence="6">
    <location>
        <begin position="202"/>
        <end position="353"/>
    </location>
</feature>
<keyword evidence="3 5" id="KW-1133">Transmembrane helix</keyword>
<dbReference type="Pfam" id="PF04932">
    <property type="entry name" value="Wzy_C"/>
    <property type="match status" value="1"/>
</dbReference>
<evidence type="ECO:0000256" key="3">
    <source>
        <dbReference type="ARBA" id="ARBA00022989"/>
    </source>
</evidence>
<dbReference type="GO" id="GO:0016020">
    <property type="term" value="C:membrane"/>
    <property type="evidence" value="ECO:0007669"/>
    <property type="project" value="UniProtKB-SubCell"/>
</dbReference>
<feature type="transmembrane region" description="Helical" evidence="5">
    <location>
        <begin position="163"/>
        <end position="182"/>
    </location>
</feature>
<dbReference type="PANTHER" id="PTHR37422">
    <property type="entry name" value="TEICHURONIC ACID BIOSYNTHESIS PROTEIN TUAE"/>
    <property type="match status" value="1"/>
</dbReference>
<sequence>MKELFQIKDSTANRISYYLILLFLLSLPFDRFYSHLIIVCLFIHTLIHLRKSDIKPLFTLQNITLQSIFLVTLISIFYSIDKTHGYQEIGKQAFILLMPILFCLNPIDLKKYRNNFFLVFSIGCTLSVVYLYVQALVTINYYHLPLAALFSPAFINHNFSEPFGIHATFFSMQLSLALIYLLSVALRSSNIKSTISLLFCCCILTAGIIQLSSKSVFVSLLLIINFAIPYFILNSKKRILYILITLTFSVLLFVGIYKIDALKTRYLTEFKSDLNSTISQNLIEPRLARWQVAREVILTKPIFGHGAGSETQLLRAGYFEKKLYRSYLASLNAHSEFLSLLIKAGIFGLLVYLITLIYGFTISIRNKDVLLFSFIVLVALVSFSENLLDVDKGIIFYSFFFSLLYFSSNHKHAKNRQNSST</sequence>
<keyword evidence="4 5" id="KW-0472">Membrane</keyword>
<dbReference type="PANTHER" id="PTHR37422:SF17">
    <property type="entry name" value="O-ANTIGEN LIGASE"/>
    <property type="match status" value="1"/>
</dbReference>
<reference evidence="7" key="1">
    <citation type="submission" date="2019-11" db="EMBL/GenBank/DDBJ databases">
        <title>Description of Pedobacter sp. LMG 31464T.</title>
        <authorList>
            <person name="Carlier A."/>
            <person name="Qi S."/>
            <person name="Vandamme P."/>
        </authorList>
    </citation>
    <scope>NUCLEOTIDE SEQUENCE</scope>
    <source>
        <strain evidence="7">LMG 31464</strain>
    </source>
</reference>
<evidence type="ECO:0000313" key="7">
    <source>
        <dbReference type="EMBL" id="MBB2144652.1"/>
    </source>
</evidence>
<dbReference type="InterPro" id="IPR007016">
    <property type="entry name" value="O-antigen_ligase-rel_domated"/>
</dbReference>
<evidence type="ECO:0000256" key="5">
    <source>
        <dbReference type="SAM" id="Phobius"/>
    </source>
</evidence>
<feature type="transmembrane region" description="Helical" evidence="5">
    <location>
        <begin position="240"/>
        <end position="259"/>
    </location>
</feature>
<evidence type="ECO:0000259" key="6">
    <source>
        <dbReference type="Pfam" id="PF04932"/>
    </source>
</evidence>
<feature type="transmembrane region" description="Helical" evidence="5">
    <location>
        <begin position="194"/>
        <end position="211"/>
    </location>
</feature>
<feature type="transmembrane region" description="Helical" evidence="5">
    <location>
        <begin position="369"/>
        <end position="388"/>
    </location>
</feature>
<feature type="transmembrane region" description="Helical" evidence="5">
    <location>
        <begin position="62"/>
        <end position="80"/>
    </location>
</feature>
<feature type="transmembrane region" description="Helical" evidence="5">
    <location>
        <begin position="394"/>
        <end position="410"/>
    </location>
</feature>
<evidence type="ECO:0000313" key="8">
    <source>
        <dbReference type="Proteomes" id="UP000601055"/>
    </source>
</evidence>
<comment type="subcellular location">
    <subcellularLocation>
        <location evidence="1">Membrane</location>
        <topology evidence="1">Multi-pass membrane protein</topology>
    </subcellularLocation>
</comment>
<accession>A0A923DZA6</accession>
<gene>
    <name evidence="7" type="ORF">GM921_04105</name>
</gene>
<name>A0A923DZA6_9SPHI</name>
<evidence type="ECO:0000256" key="1">
    <source>
        <dbReference type="ARBA" id="ARBA00004141"/>
    </source>
</evidence>
<keyword evidence="2 5" id="KW-0812">Transmembrane</keyword>
<dbReference type="InterPro" id="IPR051533">
    <property type="entry name" value="WaaL-like"/>
</dbReference>
<evidence type="ECO:0000256" key="4">
    <source>
        <dbReference type="ARBA" id="ARBA00023136"/>
    </source>
</evidence>
<keyword evidence="8" id="KW-1185">Reference proteome</keyword>
<organism evidence="7 8">
    <name type="scientific">Pedobacter planticolens</name>
    <dbReference type="NCBI Taxonomy" id="2679964"/>
    <lineage>
        <taxon>Bacteria</taxon>
        <taxon>Pseudomonadati</taxon>
        <taxon>Bacteroidota</taxon>
        <taxon>Sphingobacteriia</taxon>
        <taxon>Sphingobacteriales</taxon>
        <taxon>Sphingobacteriaceae</taxon>
        <taxon>Pedobacter</taxon>
    </lineage>
</organism>
<dbReference type="EMBL" id="WNXD01000001">
    <property type="protein sequence ID" value="MBB2144652.1"/>
    <property type="molecule type" value="Genomic_DNA"/>
</dbReference>
<feature type="transmembrane region" description="Helical" evidence="5">
    <location>
        <begin position="217"/>
        <end position="233"/>
    </location>
</feature>
<comment type="caution">
    <text evidence="7">The sequence shown here is derived from an EMBL/GenBank/DDBJ whole genome shotgun (WGS) entry which is preliminary data.</text>
</comment>